<dbReference type="Pfam" id="PF06477">
    <property type="entry name" value="DUF1091"/>
    <property type="match status" value="1"/>
</dbReference>
<keyword evidence="3" id="KW-1185">Reference proteome</keyword>
<protein>
    <submittedName>
        <fullName evidence="2">(Mediterranean fruit fly) hypothetical protein</fullName>
    </submittedName>
</protein>
<feature type="chain" id="PRO_5032484144" evidence="1">
    <location>
        <begin position="21"/>
        <end position="295"/>
    </location>
</feature>
<dbReference type="Proteomes" id="UP000606786">
    <property type="component" value="Unassembled WGS sequence"/>
</dbReference>
<keyword evidence="1" id="KW-0732">Signal</keyword>
<comment type="caution">
    <text evidence="2">The sequence shown here is derived from an EMBL/GenBank/DDBJ whole genome shotgun (WGS) entry which is preliminary data.</text>
</comment>
<dbReference type="EMBL" id="CAJHJT010000034">
    <property type="protein sequence ID" value="CAD7005382.1"/>
    <property type="molecule type" value="Genomic_DNA"/>
</dbReference>
<dbReference type="InterPro" id="IPR010512">
    <property type="entry name" value="DUF1091"/>
</dbReference>
<gene>
    <name evidence="2" type="ORF">CCAP1982_LOCUS13742</name>
</gene>
<reference evidence="2" key="1">
    <citation type="submission" date="2020-11" db="EMBL/GenBank/DDBJ databases">
        <authorList>
            <person name="Whitehead M."/>
        </authorList>
    </citation>
    <scope>NUCLEOTIDE SEQUENCE</scope>
    <source>
        <strain evidence="2">EGII</strain>
    </source>
</reference>
<dbReference type="AlphaFoldDB" id="A0A811V1F7"/>
<organism evidence="2 3">
    <name type="scientific">Ceratitis capitata</name>
    <name type="common">Mediterranean fruit fly</name>
    <name type="synonym">Tephritis capitata</name>
    <dbReference type="NCBI Taxonomy" id="7213"/>
    <lineage>
        <taxon>Eukaryota</taxon>
        <taxon>Metazoa</taxon>
        <taxon>Ecdysozoa</taxon>
        <taxon>Arthropoda</taxon>
        <taxon>Hexapoda</taxon>
        <taxon>Insecta</taxon>
        <taxon>Pterygota</taxon>
        <taxon>Neoptera</taxon>
        <taxon>Endopterygota</taxon>
        <taxon>Diptera</taxon>
        <taxon>Brachycera</taxon>
        <taxon>Muscomorpha</taxon>
        <taxon>Tephritoidea</taxon>
        <taxon>Tephritidae</taxon>
        <taxon>Ceratitis</taxon>
        <taxon>Ceratitis</taxon>
    </lineage>
</organism>
<name>A0A811V1F7_CERCA</name>
<dbReference type="SMART" id="SM00697">
    <property type="entry name" value="DM8"/>
    <property type="match status" value="1"/>
</dbReference>
<evidence type="ECO:0000313" key="2">
    <source>
        <dbReference type="EMBL" id="CAD7005382.1"/>
    </source>
</evidence>
<evidence type="ECO:0000313" key="3">
    <source>
        <dbReference type="Proteomes" id="UP000606786"/>
    </source>
</evidence>
<dbReference type="PANTHER" id="PTHR20898:SF0">
    <property type="entry name" value="DAEDALUS ON 3-RELATED"/>
    <property type="match status" value="1"/>
</dbReference>
<feature type="signal peptide" evidence="1">
    <location>
        <begin position="1"/>
        <end position="20"/>
    </location>
</feature>
<proteinExistence type="predicted"/>
<evidence type="ECO:0000256" key="1">
    <source>
        <dbReference type="SAM" id="SignalP"/>
    </source>
</evidence>
<dbReference type="PANTHER" id="PTHR20898">
    <property type="entry name" value="DAEDALUS ON 3-RELATED-RELATED"/>
    <property type="match status" value="1"/>
</dbReference>
<sequence>MRSVLEILVILTLFLSIVQSEKKLIITKTEVEFNDTYIASNEVEIIKNGTAFNVFLNIKRNYPYDPFVIIAVAKRDAKTDKYTTMIKFDVDVCRLLGRKNPNDKLNLLQVWIETYWKQGNMPRECPVVEGNYFWKGVRIDRQVIPPFAPVGRYRTTIRTYFKEDRKQNIPHISVGEHTQLKSLVCHKRDHHYVRLMCDNFICRHIKRPKDNYAAPKHEQQLHQKQQEKHHQLATSSMILTLPARNQFRRTKKMVPLKMKQDSRKTKDEGEDGDVELQATIIVTNAAMRIRLMSDW</sequence>
<accession>A0A811V1F7</accession>